<evidence type="ECO:0000256" key="1">
    <source>
        <dbReference type="SAM" id="MobiDB-lite"/>
    </source>
</evidence>
<dbReference type="PROSITE" id="PS50280">
    <property type="entry name" value="SET"/>
    <property type="match status" value="1"/>
</dbReference>
<dbReference type="InterPro" id="IPR001214">
    <property type="entry name" value="SET_dom"/>
</dbReference>
<reference evidence="3 4" key="1">
    <citation type="journal article" date="2023" name="G3 (Bethesda)">
        <title>A chromosome-level genome assembly of Zasmidium syzygii isolated from banana leaves.</title>
        <authorList>
            <person name="van Westerhoven A.C."/>
            <person name="Mehrabi R."/>
            <person name="Talebi R."/>
            <person name="Steentjes M.B.F."/>
            <person name="Corcolon B."/>
            <person name="Chong P.A."/>
            <person name="Kema G.H.J."/>
            <person name="Seidl M.F."/>
        </authorList>
    </citation>
    <scope>NUCLEOTIDE SEQUENCE [LARGE SCALE GENOMIC DNA]</scope>
    <source>
        <strain evidence="3 4">P124</strain>
    </source>
</reference>
<dbReference type="InterPro" id="IPR046341">
    <property type="entry name" value="SET_dom_sf"/>
</dbReference>
<dbReference type="EMBL" id="JAXOVC010000008">
    <property type="protein sequence ID" value="KAK4497703.1"/>
    <property type="molecule type" value="Genomic_DNA"/>
</dbReference>
<dbReference type="SUPFAM" id="SSF82199">
    <property type="entry name" value="SET domain"/>
    <property type="match status" value="1"/>
</dbReference>
<dbReference type="Proteomes" id="UP001305779">
    <property type="component" value="Unassembled WGS sequence"/>
</dbReference>
<feature type="domain" description="SET" evidence="2">
    <location>
        <begin position="72"/>
        <end position="224"/>
    </location>
</feature>
<sequence>MKPDSKKPEAATTKTPPPTIPPPNWPPEITYLTDQIYTPAVSLELRSKLSRSPSDNISWIKLASDLIITPCPLVSITTITDEKHPACGQRGLFAAQHLIPDSFICLYMGEVHCNSLSDTDPNSDYDLNRIETKTDFNPCLDSEIGLSVDASKAGNESRCTNDYRGVAERPNAEFRDCFIQVPSLKRADGLRWERRVGIFVLSAGKAGKRKAGIKAGEEILVSYGKAFWEGRKTLATFRKDFEMLRIAEAALEL</sequence>
<organism evidence="3 4">
    <name type="scientific">Zasmidium cellare</name>
    <name type="common">Wine cellar mold</name>
    <name type="synonym">Racodium cellare</name>
    <dbReference type="NCBI Taxonomy" id="395010"/>
    <lineage>
        <taxon>Eukaryota</taxon>
        <taxon>Fungi</taxon>
        <taxon>Dikarya</taxon>
        <taxon>Ascomycota</taxon>
        <taxon>Pezizomycotina</taxon>
        <taxon>Dothideomycetes</taxon>
        <taxon>Dothideomycetidae</taxon>
        <taxon>Mycosphaerellales</taxon>
        <taxon>Mycosphaerellaceae</taxon>
        <taxon>Zasmidium</taxon>
    </lineage>
</organism>
<dbReference type="Gene3D" id="2.170.270.10">
    <property type="entry name" value="SET domain"/>
    <property type="match status" value="1"/>
</dbReference>
<evidence type="ECO:0000313" key="4">
    <source>
        <dbReference type="Proteomes" id="UP001305779"/>
    </source>
</evidence>
<proteinExistence type="predicted"/>
<name>A0ABR0E8E7_ZASCE</name>
<evidence type="ECO:0000313" key="3">
    <source>
        <dbReference type="EMBL" id="KAK4497703.1"/>
    </source>
</evidence>
<feature type="region of interest" description="Disordered" evidence="1">
    <location>
        <begin position="1"/>
        <end position="25"/>
    </location>
</feature>
<evidence type="ECO:0000259" key="2">
    <source>
        <dbReference type="PROSITE" id="PS50280"/>
    </source>
</evidence>
<comment type="caution">
    <text evidence="3">The sequence shown here is derived from an EMBL/GenBank/DDBJ whole genome shotgun (WGS) entry which is preliminary data.</text>
</comment>
<gene>
    <name evidence="3" type="ORF">PRZ48_010356</name>
</gene>
<accession>A0ABR0E8E7</accession>
<keyword evidence="4" id="KW-1185">Reference proteome</keyword>
<protein>
    <recommendedName>
        <fullName evidence="2">SET domain-containing protein</fullName>
    </recommendedName>
</protein>
<feature type="compositionally biased region" description="Pro residues" evidence="1">
    <location>
        <begin position="15"/>
        <end position="25"/>
    </location>
</feature>